<sequence>MKRPRTGIDVGAALDLVGGVLKWLAPAFLLPVVVAIGYGESCWWAFVVAAVITGVAGWTLDQITGDKEGAAVTPRESFLVVALLWLLIPMFGALPYILDGGPVLSRPIDAYFEAVSGFTATGATLVPKVEALDRSMLFWRQLSHWLGGMGIIVLAVAILPRLRIGGRQLLQSELAGPTEIEQLGDTIRETARRLWRLYVVLTLIAIAVLGFIGWSGLDEELTFFDAVGHALSVVALGGFSTRTISVAAFAPITQYVILVFMIIAGINFLRLYRFFVQRRFDVLTRDEELRLYLALIVIGTILIAIEVIGGGYEEGEAGIRHSLFQATAILTTTGFATADYAVWGPLATVTLLLLMFSGASAGSTGGGIKIIRHLLLFKLVRRELEQTVHREAIVPIRANKRVVDEKALRSTIVFVLLYLVTFAVGALGLVADARRAGEDLSAFDAFGAAAACLGNVGPAFGFAGPYGSFAPFSDLSTWICTVLMWLGRVEIIPVVVILTRAYWRS</sequence>
<feature type="transmembrane region" description="Helical" evidence="13">
    <location>
        <begin position="197"/>
        <end position="215"/>
    </location>
</feature>
<dbReference type="Proteomes" id="UP001147653">
    <property type="component" value="Unassembled WGS sequence"/>
</dbReference>
<gene>
    <name evidence="14" type="ORF">OJ997_04110</name>
</gene>
<evidence type="ECO:0000256" key="13">
    <source>
        <dbReference type="SAM" id="Phobius"/>
    </source>
</evidence>
<evidence type="ECO:0000256" key="6">
    <source>
        <dbReference type="ARBA" id="ARBA00022538"/>
    </source>
</evidence>
<evidence type="ECO:0000256" key="10">
    <source>
        <dbReference type="ARBA" id="ARBA00023065"/>
    </source>
</evidence>
<comment type="caution">
    <text evidence="14">The sequence shown here is derived from an EMBL/GenBank/DDBJ whole genome shotgun (WGS) entry which is preliminary data.</text>
</comment>
<keyword evidence="11 13" id="KW-0472">Membrane</keyword>
<feature type="transmembrane region" description="Helical" evidence="13">
    <location>
        <begin position="77"/>
        <end position="98"/>
    </location>
</feature>
<feature type="binding site" evidence="12">
    <location>
        <position position="121"/>
    </location>
    <ligand>
        <name>K(+)</name>
        <dbReference type="ChEBI" id="CHEBI:29103"/>
    </ligand>
</feature>
<feature type="transmembrane region" description="Helical" evidence="13">
    <location>
        <begin position="349"/>
        <end position="371"/>
    </location>
</feature>
<comment type="similarity">
    <text evidence="2">Belongs to the TrkH potassium transport family.</text>
</comment>
<name>A0A9X3N703_9ACTN</name>
<dbReference type="EMBL" id="JAPDDP010000005">
    <property type="protein sequence ID" value="MDA0179469.1"/>
    <property type="molecule type" value="Genomic_DNA"/>
</dbReference>
<protein>
    <submittedName>
        <fullName evidence="14">TrkH family potassium uptake protein</fullName>
    </submittedName>
</protein>
<dbReference type="InterPro" id="IPR004772">
    <property type="entry name" value="TrkH"/>
</dbReference>
<feature type="binding site" evidence="12">
    <location>
        <position position="236"/>
    </location>
    <ligand>
        <name>K(+)</name>
        <dbReference type="ChEBI" id="CHEBI:29103"/>
    </ligand>
</feature>
<keyword evidence="10" id="KW-0406">Ion transport</keyword>
<keyword evidence="15" id="KW-1185">Reference proteome</keyword>
<dbReference type="GO" id="GO:0005886">
    <property type="term" value="C:plasma membrane"/>
    <property type="evidence" value="ECO:0007669"/>
    <property type="project" value="UniProtKB-SubCell"/>
</dbReference>
<dbReference type="InterPro" id="IPR003445">
    <property type="entry name" value="Cat_transpt"/>
</dbReference>
<feature type="transmembrane region" description="Helical" evidence="13">
    <location>
        <begin position="43"/>
        <end position="65"/>
    </location>
</feature>
<evidence type="ECO:0000313" key="15">
    <source>
        <dbReference type="Proteomes" id="UP001147653"/>
    </source>
</evidence>
<evidence type="ECO:0000313" key="14">
    <source>
        <dbReference type="EMBL" id="MDA0179469.1"/>
    </source>
</evidence>
<feature type="binding site" evidence="12">
    <location>
        <position position="332"/>
    </location>
    <ligand>
        <name>K(+)</name>
        <dbReference type="ChEBI" id="CHEBI:29103"/>
    </ligand>
</feature>
<keyword evidence="8 12" id="KW-0630">Potassium</keyword>
<evidence type="ECO:0000256" key="1">
    <source>
        <dbReference type="ARBA" id="ARBA00004429"/>
    </source>
</evidence>
<comment type="subcellular location">
    <subcellularLocation>
        <location evidence="1">Cell inner membrane</location>
        <topology evidence="1">Multi-pass membrane protein</topology>
    </subcellularLocation>
</comment>
<dbReference type="GO" id="GO:0046872">
    <property type="term" value="F:metal ion binding"/>
    <property type="evidence" value="ECO:0007669"/>
    <property type="project" value="UniProtKB-KW"/>
</dbReference>
<keyword evidence="6" id="KW-0633">Potassium transport</keyword>
<dbReference type="PIRSF" id="PIRSF006247">
    <property type="entry name" value="TrkH"/>
    <property type="match status" value="1"/>
</dbReference>
<evidence type="ECO:0000256" key="3">
    <source>
        <dbReference type="ARBA" id="ARBA00022448"/>
    </source>
</evidence>
<keyword evidence="5" id="KW-0997">Cell inner membrane</keyword>
<dbReference type="PANTHER" id="PTHR32024:SF2">
    <property type="entry name" value="TRK SYSTEM POTASSIUM UPTAKE PROTEIN TRKG-RELATED"/>
    <property type="match status" value="1"/>
</dbReference>
<feature type="transmembrane region" description="Helical" evidence="13">
    <location>
        <begin position="246"/>
        <end position="269"/>
    </location>
</feature>
<evidence type="ECO:0000256" key="4">
    <source>
        <dbReference type="ARBA" id="ARBA00022475"/>
    </source>
</evidence>
<feature type="binding site" evidence="12">
    <location>
        <position position="333"/>
    </location>
    <ligand>
        <name>K(+)</name>
        <dbReference type="ChEBI" id="CHEBI:29103"/>
    </ligand>
</feature>
<feature type="transmembrane region" description="Helical" evidence="13">
    <location>
        <begin position="12"/>
        <end position="37"/>
    </location>
</feature>
<feature type="binding site" evidence="12">
    <location>
        <position position="456"/>
    </location>
    <ligand>
        <name>K(+)</name>
        <dbReference type="ChEBI" id="CHEBI:29103"/>
    </ligand>
</feature>
<evidence type="ECO:0000256" key="12">
    <source>
        <dbReference type="PIRSR" id="PIRSR006247-1"/>
    </source>
</evidence>
<reference evidence="14" key="1">
    <citation type="submission" date="2022-10" db="EMBL/GenBank/DDBJ databases">
        <title>The WGS of Solirubrobacter phytolaccae KCTC 29190.</title>
        <authorList>
            <person name="Jiang Z."/>
        </authorList>
    </citation>
    <scope>NUCLEOTIDE SEQUENCE</scope>
    <source>
        <strain evidence="14">KCTC 29190</strain>
    </source>
</reference>
<evidence type="ECO:0000256" key="8">
    <source>
        <dbReference type="ARBA" id="ARBA00022958"/>
    </source>
</evidence>
<dbReference type="GO" id="GO:0015379">
    <property type="term" value="F:potassium:chloride symporter activity"/>
    <property type="evidence" value="ECO:0007669"/>
    <property type="project" value="InterPro"/>
</dbReference>
<evidence type="ECO:0000256" key="9">
    <source>
        <dbReference type="ARBA" id="ARBA00022989"/>
    </source>
</evidence>
<keyword evidence="4" id="KW-1003">Cell membrane</keyword>
<keyword evidence="9 13" id="KW-1133">Transmembrane helix</keyword>
<dbReference type="AlphaFoldDB" id="A0A9X3N703"/>
<feature type="transmembrane region" description="Helical" evidence="13">
    <location>
        <begin position="407"/>
        <end position="431"/>
    </location>
</feature>
<dbReference type="Pfam" id="PF02386">
    <property type="entry name" value="TrkH"/>
    <property type="match status" value="1"/>
</dbReference>
<feature type="transmembrane region" description="Helical" evidence="13">
    <location>
        <begin position="323"/>
        <end position="343"/>
    </location>
</feature>
<feature type="transmembrane region" description="Helical" evidence="13">
    <location>
        <begin position="475"/>
        <end position="498"/>
    </location>
</feature>
<feature type="binding site" evidence="12">
    <location>
        <position position="237"/>
    </location>
    <ligand>
        <name>K(+)</name>
        <dbReference type="ChEBI" id="CHEBI:29103"/>
    </ligand>
</feature>
<keyword evidence="12" id="KW-0479">Metal-binding</keyword>
<accession>A0A9X3N703</accession>
<evidence type="ECO:0000256" key="2">
    <source>
        <dbReference type="ARBA" id="ARBA00009137"/>
    </source>
</evidence>
<feature type="binding site" evidence="12">
    <location>
        <position position="455"/>
    </location>
    <ligand>
        <name>K(+)</name>
        <dbReference type="ChEBI" id="CHEBI:29103"/>
    </ligand>
</feature>
<evidence type="ECO:0000256" key="5">
    <source>
        <dbReference type="ARBA" id="ARBA00022519"/>
    </source>
</evidence>
<dbReference type="RefSeq" id="WP_270023750.1">
    <property type="nucleotide sequence ID" value="NZ_JAPDDP010000005.1"/>
</dbReference>
<evidence type="ECO:0000256" key="11">
    <source>
        <dbReference type="ARBA" id="ARBA00023136"/>
    </source>
</evidence>
<keyword evidence="3" id="KW-0813">Transport</keyword>
<feature type="transmembrane region" description="Helical" evidence="13">
    <location>
        <begin position="142"/>
        <end position="162"/>
    </location>
</feature>
<keyword evidence="7 13" id="KW-0812">Transmembrane</keyword>
<feature type="transmembrane region" description="Helical" evidence="13">
    <location>
        <begin position="289"/>
        <end position="311"/>
    </location>
</feature>
<proteinExistence type="inferred from homology"/>
<organism evidence="14 15">
    <name type="scientific">Solirubrobacter phytolaccae</name>
    <dbReference type="NCBI Taxonomy" id="1404360"/>
    <lineage>
        <taxon>Bacteria</taxon>
        <taxon>Bacillati</taxon>
        <taxon>Actinomycetota</taxon>
        <taxon>Thermoleophilia</taxon>
        <taxon>Solirubrobacterales</taxon>
        <taxon>Solirubrobacteraceae</taxon>
        <taxon>Solirubrobacter</taxon>
    </lineage>
</organism>
<dbReference type="PANTHER" id="PTHR32024">
    <property type="entry name" value="TRK SYSTEM POTASSIUM UPTAKE PROTEIN TRKG-RELATED"/>
    <property type="match status" value="1"/>
</dbReference>
<evidence type="ECO:0000256" key="7">
    <source>
        <dbReference type="ARBA" id="ARBA00022692"/>
    </source>
</evidence>